<protein>
    <submittedName>
        <fullName evidence="2">Flg_bbr_C domain-containing protein</fullName>
    </submittedName>
</protein>
<organism evidence="1 2">
    <name type="scientific">Angiostrongylus cantonensis</name>
    <name type="common">Rat lungworm</name>
    <dbReference type="NCBI Taxonomy" id="6313"/>
    <lineage>
        <taxon>Eukaryota</taxon>
        <taxon>Metazoa</taxon>
        <taxon>Ecdysozoa</taxon>
        <taxon>Nematoda</taxon>
        <taxon>Chromadorea</taxon>
        <taxon>Rhabditida</taxon>
        <taxon>Rhabditina</taxon>
        <taxon>Rhabditomorpha</taxon>
        <taxon>Strongyloidea</taxon>
        <taxon>Metastrongylidae</taxon>
        <taxon>Angiostrongylus</taxon>
    </lineage>
</organism>
<evidence type="ECO:0000313" key="1">
    <source>
        <dbReference type="Proteomes" id="UP000035642"/>
    </source>
</evidence>
<dbReference type="AlphaFoldDB" id="A0A0K0DGR3"/>
<keyword evidence="1" id="KW-1185">Reference proteome</keyword>
<evidence type="ECO:0000313" key="2">
    <source>
        <dbReference type="WBParaSite" id="ACAC_0001030301-mRNA-1"/>
    </source>
</evidence>
<accession>A0A0K0DGR3</accession>
<proteinExistence type="predicted"/>
<reference evidence="2" key="2">
    <citation type="submission" date="2017-02" db="UniProtKB">
        <authorList>
            <consortium name="WormBaseParasite"/>
        </authorList>
    </citation>
    <scope>IDENTIFICATION</scope>
</reference>
<dbReference type="Proteomes" id="UP000035642">
    <property type="component" value="Unassembled WGS sequence"/>
</dbReference>
<reference evidence="1" key="1">
    <citation type="submission" date="2012-09" db="EMBL/GenBank/DDBJ databases">
        <authorList>
            <person name="Martin A.A."/>
        </authorList>
    </citation>
    <scope>NUCLEOTIDE SEQUENCE</scope>
</reference>
<sequence length="76" mass="8648">MVYILGGMVDMPSMANITDLNTPAVLDNAPQINEGAMNIDMRMMMHEAERKSNVMMVRTVIQLSKMDVNRIMRHSH</sequence>
<dbReference type="WBParaSite" id="ACAC_0001030301-mRNA-1">
    <property type="protein sequence ID" value="ACAC_0001030301-mRNA-1"/>
    <property type="gene ID" value="ACAC_0001030301"/>
</dbReference>
<name>A0A0K0DGR3_ANGCA</name>